<dbReference type="VEuPathDB" id="FungiDB:BO78DRAFT_224751"/>
<protein>
    <recommendedName>
        <fullName evidence="4">Glycoside hydrolase family 43 protein</fullName>
    </recommendedName>
</protein>
<evidence type="ECO:0000256" key="1">
    <source>
        <dbReference type="SAM" id="SignalP"/>
    </source>
</evidence>
<accession>A0A319E273</accession>
<organism evidence="2 3">
    <name type="scientific">Aspergillus sclerotiicarbonarius (strain CBS 121057 / IBT 28362)</name>
    <dbReference type="NCBI Taxonomy" id="1448318"/>
    <lineage>
        <taxon>Eukaryota</taxon>
        <taxon>Fungi</taxon>
        <taxon>Dikarya</taxon>
        <taxon>Ascomycota</taxon>
        <taxon>Pezizomycotina</taxon>
        <taxon>Eurotiomycetes</taxon>
        <taxon>Eurotiomycetidae</taxon>
        <taxon>Eurotiales</taxon>
        <taxon>Aspergillaceae</taxon>
        <taxon>Aspergillus</taxon>
        <taxon>Aspergillus subgen. Circumdati</taxon>
    </lineage>
</organism>
<dbReference type="STRING" id="1448318.A0A319E273"/>
<feature type="signal peptide" evidence="1">
    <location>
        <begin position="1"/>
        <end position="17"/>
    </location>
</feature>
<evidence type="ECO:0000313" key="2">
    <source>
        <dbReference type="EMBL" id="PYI02325.1"/>
    </source>
</evidence>
<dbReference type="Pfam" id="PF18951">
    <property type="entry name" value="DUF5695"/>
    <property type="match status" value="1"/>
</dbReference>
<keyword evidence="3" id="KW-1185">Reference proteome</keyword>
<dbReference type="OrthoDB" id="2730619at2759"/>
<evidence type="ECO:0000313" key="3">
    <source>
        <dbReference type="Proteomes" id="UP000248423"/>
    </source>
</evidence>
<dbReference type="EMBL" id="KZ826397">
    <property type="protein sequence ID" value="PYI02325.1"/>
    <property type="molecule type" value="Genomic_DNA"/>
</dbReference>
<evidence type="ECO:0008006" key="4">
    <source>
        <dbReference type="Google" id="ProtNLM"/>
    </source>
</evidence>
<sequence>MVLLPGILLFLLPATYATTFSTDRFTGVLDSESGVLRSLKSSLDPSFDFSPSDVFANRSGNGHYHTGDLTLRYRVGNSNAWIDADTVTKRVPLTNSTSSHSILSSNLDTTIGNVTNDRLFITRTWTDYQGDLVLNFTLRNGNSQSIEIGSLGFPIEFNSIFTDRTAVETREKCVLVDPFIGLQAGYAQVTRLLGEGPHLVVTPLNLNTKFEAWRFLTEATDTSLAYQSQVFEGNYEWQIYSKAYADQEWEGVEPWNPSTSLVLSPGASISFGLRFTAVPNVDDIEPTVSSLGYPVAVGIPGYVVPKDLEGRLFLNTTSAVRAVNVSPGTCLSLTPLSFDGGSWTGYKILPNEEVFGRCRVELVYDTGVKHALHYYVTDTGPTTLANAGHFLEENQWFTDTSDPFGRAPSIITHDRSVNGPVLQDNRVWIAGLSDEGGAGSFVTAAMKQTIQPVASEVAKLEQFVNETVWSRLQLTNGSTGYGVRKSLFFYDPDAVPDYDYDPEIYWPGSWDKDAAYLLDRAYDYVHVSGLYWGLYRAGRIAPSVLTLRSPTWYLLQAYRTVMFAFGSQPDGSDNTYYNDLGLMGETMWMYLLEDLRAENYTSEATTFEATMRNRAQAWSTQEDPFGSEQAWDCTGQEGVYLWSKYFNYTATVDKTISSIRGYMPTVAHWGWNGNARRYWDFTTAGKLSRIERQIHHYGSTLNALPMLDNYRSLSDPTSQLSLYDLRIGYGGNQGPTTNVADDGFGSMSFHSFPQTLAWDDYTGDYGPGFLGQVLGAVTVLLKHPEFGWVSFGGNLAASSSNGNESVALQPRDTVRRRVYLADLGLDIEIDAGAIQEVRTLYGASRVEVDLVDQADGSGAVPATRAAVEYAVTSVPGARAVQLVADGLTKGKYGWEVKFVSGKGTVVFEW</sequence>
<feature type="chain" id="PRO_5016263279" description="Glycoside hydrolase family 43 protein" evidence="1">
    <location>
        <begin position="18"/>
        <end position="909"/>
    </location>
</feature>
<reference evidence="2 3" key="1">
    <citation type="submission" date="2018-02" db="EMBL/GenBank/DDBJ databases">
        <title>The genomes of Aspergillus section Nigri reveals drivers in fungal speciation.</title>
        <authorList>
            <consortium name="DOE Joint Genome Institute"/>
            <person name="Vesth T.C."/>
            <person name="Nybo J."/>
            <person name="Theobald S."/>
            <person name="Brandl J."/>
            <person name="Frisvad J.C."/>
            <person name="Nielsen K.F."/>
            <person name="Lyhne E.K."/>
            <person name="Kogle M.E."/>
            <person name="Kuo A."/>
            <person name="Riley R."/>
            <person name="Clum A."/>
            <person name="Nolan M."/>
            <person name="Lipzen A."/>
            <person name="Salamov A."/>
            <person name="Henrissat B."/>
            <person name="Wiebenga A."/>
            <person name="De vries R.P."/>
            <person name="Grigoriev I.V."/>
            <person name="Mortensen U.H."/>
            <person name="Andersen M.R."/>
            <person name="Baker S.E."/>
        </authorList>
    </citation>
    <scope>NUCLEOTIDE SEQUENCE [LARGE SCALE GENOMIC DNA]</scope>
    <source>
        <strain evidence="2 3">CBS 121057</strain>
    </source>
</reference>
<name>A0A319E273_ASPSB</name>
<dbReference type="AlphaFoldDB" id="A0A319E273"/>
<gene>
    <name evidence="2" type="ORF">BO78DRAFT_224751</name>
</gene>
<keyword evidence="1" id="KW-0732">Signal</keyword>
<proteinExistence type="predicted"/>
<dbReference type="Proteomes" id="UP000248423">
    <property type="component" value="Unassembled WGS sequence"/>
</dbReference>
<dbReference type="InterPro" id="IPR043750">
    <property type="entry name" value="DUF5695"/>
</dbReference>